<dbReference type="Pfam" id="PF13475">
    <property type="entry name" value="DUF4116"/>
    <property type="match status" value="1"/>
</dbReference>
<proteinExistence type="predicted"/>
<evidence type="ECO:0000313" key="2">
    <source>
        <dbReference type="EMBL" id="CAB9506027.1"/>
    </source>
</evidence>
<evidence type="ECO:0000313" key="3">
    <source>
        <dbReference type="Proteomes" id="UP001153069"/>
    </source>
</evidence>
<dbReference type="OrthoDB" id="47062at2759"/>
<name>A0A9N8DN03_9STRA</name>
<organism evidence="2 3">
    <name type="scientific">Seminavis robusta</name>
    <dbReference type="NCBI Taxonomy" id="568900"/>
    <lineage>
        <taxon>Eukaryota</taxon>
        <taxon>Sar</taxon>
        <taxon>Stramenopiles</taxon>
        <taxon>Ochrophyta</taxon>
        <taxon>Bacillariophyta</taxon>
        <taxon>Bacillariophyceae</taxon>
        <taxon>Bacillariophycidae</taxon>
        <taxon>Naviculales</taxon>
        <taxon>Naviculaceae</taxon>
        <taxon>Seminavis</taxon>
    </lineage>
</organism>
<dbReference type="InterPro" id="IPR025197">
    <property type="entry name" value="DUF4116"/>
</dbReference>
<evidence type="ECO:0000259" key="1">
    <source>
        <dbReference type="Pfam" id="PF13475"/>
    </source>
</evidence>
<accession>A0A9N8DN03</accession>
<sequence length="576" mass="65484">MTDSQENKKLQEEIELLHRRENTLLQLVRRGLKKQIQIGDIPLEIQDILFPDKESSFPDKESVLHAVKNGTLRWSTLPENLKWKYDAEVVCEAFERDKMDSLVIKATRSEAYYAMTEGLHKPGILWQDLPFELKLNPDVTLGALRTRQGPALNCIPPQFQNCFSFLSVAILFEKLSLEEVPTEVLQKDPELALLGVQMGEFLAADCPILTPEVLRRAVNESKLEWEDLPFALQQDLGFALGITKTEILQQMLQSCPQLWNHQEFWLKVTKQTYVSRVQMQHISLELRSNSEFMIELCVNCAAAYALVDEDLSSSRDFLEQILQGNGCVIKYLSHELQELHIDLIIQALPSIRVECKKENGLGRILARALSPAIWTQRDFVLKWVQAGLSLPSNLPDQQLEILEQDQEICLENVIAQKAFEYRFGQQYTGDPAFVLKVVKHHPFLYTQATGSAKICLQVMAAAFAGCPEIAYRALADLPFKEQTNLVRRLQKYIHNELEPYSTFCSCVLGNMISTQSMASTGTSLTLLNQGLETSLRYKKLLAEYLGIPRGSDLKRLLRARDNVHKATGTRYCPLVS</sequence>
<dbReference type="AlphaFoldDB" id="A0A9N8DN03"/>
<keyword evidence="3" id="KW-1185">Reference proteome</keyword>
<comment type="caution">
    <text evidence="2">The sequence shown here is derived from an EMBL/GenBank/DDBJ whole genome shotgun (WGS) entry which is preliminary data.</text>
</comment>
<dbReference type="Proteomes" id="UP001153069">
    <property type="component" value="Unassembled WGS sequence"/>
</dbReference>
<dbReference type="EMBL" id="CAICTM010000250">
    <property type="protein sequence ID" value="CAB9506027.1"/>
    <property type="molecule type" value="Genomic_DNA"/>
</dbReference>
<protein>
    <recommendedName>
        <fullName evidence="1">DUF4116 domain-containing protein</fullName>
    </recommendedName>
</protein>
<feature type="domain" description="DUF4116" evidence="1">
    <location>
        <begin position="289"/>
        <end position="337"/>
    </location>
</feature>
<gene>
    <name evidence="2" type="ORF">SEMRO_251_G099340.1</name>
</gene>
<reference evidence="2" key="1">
    <citation type="submission" date="2020-06" db="EMBL/GenBank/DDBJ databases">
        <authorList>
            <consortium name="Plant Systems Biology data submission"/>
        </authorList>
    </citation>
    <scope>NUCLEOTIDE SEQUENCE</scope>
    <source>
        <strain evidence="2">D6</strain>
    </source>
</reference>